<evidence type="ECO:0000313" key="1">
    <source>
        <dbReference type="EMBL" id="MBE5919957.1"/>
    </source>
</evidence>
<gene>
    <name evidence="1" type="ORF">E7272_08950</name>
</gene>
<dbReference type="AlphaFoldDB" id="A0A927UA43"/>
<accession>A0A927UA43</accession>
<organism evidence="1 2">
    <name type="scientific">Pseudobutyrivibrio ruminis</name>
    <dbReference type="NCBI Taxonomy" id="46206"/>
    <lineage>
        <taxon>Bacteria</taxon>
        <taxon>Bacillati</taxon>
        <taxon>Bacillota</taxon>
        <taxon>Clostridia</taxon>
        <taxon>Lachnospirales</taxon>
        <taxon>Lachnospiraceae</taxon>
        <taxon>Pseudobutyrivibrio</taxon>
    </lineage>
</organism>
<proteinExistence type="predicted"/>
<protein>
    <submittedName>
        <fullName evidence="1">Uncharacterized protein</fullName>
    </submittedName>
</protein>
<comment type="caution">
    <text evidence="1">The sequence shown here is derived from an EMBL/GenBank/DDBJ whole genome shotgun (WGS) entry which is preliminary data.</text>
</comment>
<evidence type="ECO:0000313" key="2">
    <source>
        <dbReference type="Proteomes" id="UP000766246"/>
    </source>
</evidence>
<name>A0A927UA43_9FIRM</name>
<dbReference type="EMBL" id="SVER01000021">
    <property type="protein sequence ID" value="MBE5919957.1"/>
    <property type="molecule type" value="Genomic_DNA"/>
</dbReference>
<sequence length="60" mass="6936">MNKKDQMTVENFVSKGMDLETLYACFQDLSKEEIAEIYYKYKENQVNVNKDSTGVSINCS</sequence>
<dbReference type="Proteomes" id="UP000766246">
    <property type="component" value="Unassembled WGS sequence"/>
</dbReference>
<reference evidence="1" key="1">
    <citation type="submission" date="2019-04" db="EMBL/GenBank/DDBJ databases">
        <title>Evolution of Biomass-Degrading Anaerobic Consortia Revealed by Metagenomics.</title>
        <authorList>
            <person name="Peng X."/>
        </authorList>
    </citation>
    <scope>NUCLEOTIDE SEQUENCE</scope>
    <source>
        <strain evidence="1">SIG311</strain>
    </source>
</reference>